<keyword evidence="3" id="KW-1185">Reference proteome</keyword>
<dbReference type="EMBL" id="CAJVPP010000283">
    <property type="protein sequence ID" value="CAG8464973.1"/>
    <property type="molecule type" value="Genomic_DNA"/>
</dbReference>
<sequence>MKPGSKPTFSQGILTARVTIIDSTIIKSTHAALISSWVDNKDHYNCRKIPYDFYLLLRASRDGFDSSTFHSRCDYRIGTVVLIKLKGSQEILGGFNPCTWQRSYLDDPWTHRSLSDYQTTSSSFIFSFNMKGGLSDYKLSKVQFPSNAIYCSTSNGPCFGNGDLWMTGNFGSSKRTTYKEVITESFNFFADDYEVFQLVKK</sequence>
<comment type="caution">
    <text evidence="2">The sequence shown here is derived from an EMBL/GenBank/DDBJ whole genome shotgun (WGS) entry which is preliminary data.</text>
</comment>
<dbReference type="InterPro" id="IPR006571">
    <property type="entry name" value="TLDc_dom"/>
</dbReference>
<evidence type="ECO:0000313" key="2">
    <source>
        <dbReference type="EMBL" id="CAG8464973.1"/>
    </source>
</evidence>
<proteinExistence type="predicted"/>
<reference evidence="2" key="1">
    <citation type="submission" date="2021-06" db="EMBL/GenBank/DDBJ databases">
        <authorList>
            <person name="Kallberg Y."/>
            <person name="Tangrot J."/>
            <person name="Rosling A."/>
        </authorList>
    </citation>
    <scope>NUCLEOTIDE SEQUENCE</scope>
    <source>
        <strain evidence="2">87-6 pot B 2015</strain>
    </source>
</reference>
<feature type="domain" description="TLDc" evidence="1">
    <location>
        <begin position="24"/>
        <end position="199"/>
    </location>
</feature>
<organism evidence="2 3">
    <name type="scientific">Funneliformis mosseae</name>
    <name type="common">Endomycorrhizal fungus</name>
    <name type="synonym">Glomus mosseae</name>
    <dbReference type="NCBI Taxonomy" id="27381"/>
    <lineage>
        <taxon>Eukaryota</taxon>
        <taxon>Fungi</taxon>
        <taxon>Fungi incertae sedis</taxon>
        <taxon>Mucoromycota</taxon>
        <taxon>Glomeromycotina</taxon>
        <taxon>Glomeromycetes</taxon>
        <taxon>Glomerales</taxon>
        <taxon>Glomeraceae</taxon>
        <taxon>Funneliformis</taxon>
    </lineage>
</organism>
<name>A0A9N8Z2X0_FUNMO</name>
<evidence type="ECO:0000313" key="3">
    <source>
        <dbReference type="Proteomes" id="UP000789375"/>
    </source>
</evidence>
<dbReference type="AlphaFoldDB" id="A0A9N8Z2X0"/>
<evidence type="ECO:0000259" key="1">
    <source>
        <dbReference type="PROSITE" id="PS51886"/>
    </source>
</evidence>
<gene>
    <name evidence="2" type="ORF">FMOSSE_LOCUS2230</name>
</gene>
<accession>A0A9N8Z2X0</accession>
<protein>
    <submittedName>
        <fullName evidence="2">2305_t:CDS:1</fullName>
    </submittedName>
</protein>
<dbReference type="PROSITE" id="PS51886">
    <property type="entry name" value="TLDC"/>
    <property type="match status" value="1"/>
</dbReference>
<dbReference type="SMART" id="SM00584">
    <property type="entry name" value="TLDc"/>
    <property type="match status" value="1"/>
</dbReference>
<dbReference type="Proteomes" id="UP000789375">
    <property type="component" value="Unassembled WGS sequence"/>
</dbReference>
<dbReference type="Pfam" id="PF07534">
    <property type="entry name" value="TLD"/>
    <property type="match status" value="1"/>
</dbReference>